<evidence type="ECO:0000313" key="9">
    <source>
        <dbReference type="Proteomes" id="UP000267821"/>
    </source>
</evidence>
<dbReference type="PANTHER" id="PTHR12109">
    <property type="entry name" value="RING FINGER PROTEIN 141-RELATED"/>
    <property type="match status" value="1"/>
</dbReference>
<dbReference type="EMBL" id="ML121540">
    <property type="protein sequence ID" value="RPB24836.1"/>
    <property type="molecule type" value="Genomic_DNA"/>
</dbReference>
<dbReference type="SUPFAM" id="SSF57850">
    <property type="entry name" value="RING/U-box"/>
    <property type="match status" value="1"/>
</dbReference>
<feature type="compositionally biased region" description="Polar residues" evidence="5">
    <location>
        <begin position="47"/>
        <end position="58"/>
    </location>
</feature>
<evidence type="ECO:0000256" key="1">
    <source>
        <dbReference type="ARBA" id="ARBA00022723"/>
    </source>
</evidence>
<feature type="compositionally biased region" description="Polar residues" evidence="5">
    <location>
        <begin position="15"/>
        <end position="30"/>
    </location>
</feature>
<dbReference type="OrthoDB" id="250836at2759"/>
<evidence type="ECO:0000313" key="8">
    <source>
        <dbReference type="EMBL" id="RPB24836.1"/>
    </source>
</evidence>
<evidence type="ECO:0000256" key="3">
    <source>
        <dbReference type="ARBA" id="ARBA00022833"/>
    </source>
</evidence>
<protein>
    <recommendedName>
        <fullName evidence="10">RING-type E3 ubiquitin transferase</fullName>
    </recommendedName>
</protein>
<evidence type="ECO:0000259" key="7">
    <source>
        <dbReference type="PROSITE" id="PS50103"/>
    </source>
</evidence>
<feature type="region of interest" description="Disordered" evidence="5">
    <location>
        <begin position="1"/>
        <end position="71"/>
    </location>
</feature>
<dbReference type="SMART" id="SM00356">
    <property type="entry name" value="ZnF_C3H1"/>
    <property type="match status" value="2"/>
</dbReference>
<dbReference type="SMART" id="SM00184">
    <property type="entry name" value="RING"/>
    <property type="match status" value="1"/>
</dbReference>
<dbReference type="InterPro" id="IPR036855">
    <property type="entry name" value="Znf_CCCH_sf"/>
</dbReference>
<accession>A0A3N4LPS7</accession>
<dbReference type="InterPro" id="IPR001841">
    <property type="entry name" value="Znf_RING"/>
</dbReference>
<dbReference type="PANTHER" id="PTHR12109:SF5">
    <property type="entry name" value="RING-TYPE DOMAIN-CONTAINING PROTEIN"/>
    <property type="match status" value="1"/>
</dbReference>
<dbReference type="AlphaFoldDB" id="A0A3N4LPS7"/>
<dbReference type="InterPro" id="IPR047126">
    <property type="entry name" value="RNF141-like"/>
</dbReference>
<keyword evidence="2 4" id="KW-0863">Zinc-finger</keyword>
<feature type="region of interest" description="Disordered" evidence="5">
    <location>
        <begin position="389"/>
        <end position="443"/>
    </location>
</feature>
<reference evidence="8 9" key="1">
    <citation type="journal article" date="2018" name="Nat. Ecol. Evol.">
        <title>Pezizomycetes genomes reveal the molecular basis of ectomycorrhizal truffle lifestyle.</title>
        <authorList>
            <person name="Murat C."/>
            <person name="Payen T."/>
            <person name="Noel B."/>
            <person name="Kuo A."/>
            <person name="Morin E."/>
            <person name="Chen J."/>
            <person name="Kohler A."/>
            <person name="Krizsan K."/>
            <person name="Balestrini R."/>
            <person name="Da Silva C."/>
            <person name="Montanini B."/>
            <person name="Hainaut M."/>
            <person name="Levati E."/>
            <person name="Barry K.W."/>
            <person name="Belfiori B."/>
            <person name="Cichocki N."/>
            <person name="Clum A."/>
            <person name="Dockter R.B."/>
            <person name="Fauchery L."/>
            <person name="Guy J."/>
            <person name="Iotti M."/>
            <person name="Le Tacon F."/>
            <person name="Lindquist E.A."/>
            <person name="Lipzen A."/>
            <person name="Malagnac F."/>
            <person name="Mello A."/>
            <person name="Molinier V."/>
            <person name="Miyauchi S."/>
            <person name="Poulain J."/>
            <person name="Riccioni C."/>
            <person name="Rubini A."/>
            <person name="Sitrit Y."/>
            <person name="Splivallo R."/>
            <person name="Traeger S."/>
            <person name="Wang M."/>
            <person name="Zifcakova L."/>
            <person name="Wipf D."/>
            <person name="Zambonelli A."/>
            <person name="Paolocci F."/>
            <person name="Nowrousian M."/>
            <person name="Ottonello S."/>
            <person name="Baldrian P."/>
            <person name="Spatafora J.W."/>
            <person name="Henrissat B."/>
            <person name="Nagy L.G."/>
            <person name="Aury J.M."/>
            <person name="Wincker P."/>
            <person name="Grigoriev I.V."/>
            <person name="Bonfante P."/>
            <person name="Martin F.M."/>
        </authorList>
    </citation>
    <scope>NUCLEOTIDE SEQUENCE [LARGE SCALE GENOMIC DNA]</scope>
    <source>
        <strain evidence="8 9">ATCC MYA-4762</strain>
    </source>
</reference>
<feature type="domain" description="RING-type" evidence="6">
    <location>
        <begin position="226"/>
        <end position="271"/>
    </location>
</feature>
<dbReference type="Gene3D" id="4.10.1000.10">
    <property type="entry name" value="Zinc finger, CCCH-type"/>
    <property type="match status" value="1"/>
</dbReference>
<organism evidence="8 9">
    <name type="scientific">Terfezia boudieri ATCC MYA-4762</name>
    <dbReference type="NCBI Taxonomy" id="1051890"/>
    <lineage>
        <taxon>Eukaryota</taxon>
        <taxon>Fungi</taxon>
        <taxon>Dikarya</taxon>
        <taxon>Ascomycota</taxon>
        <taxon>Pezizomycotina</taxon>
        <taxon>Pezizomycetes</taxon>
        <taxon>Pezizales</taxon>
        <taxon>Pezizaceae</taxon>
        <taxon>Terfezia</taxon>
    </lineage>
</organism>
<gene>
    <name evidence="8" type="ORF">L211DRAFT_848652</name>
</gene>
<dbReference type="GO" id="GO:0008270">
    <property type="term" value="F:zinc ion binding"/>
    <property type="evidence" value="ECO:0007669"/>
    <property type="project" value="UniProtKB-KW"/>
</dbReference>
<evidence type="ECO:0000256" key="4">
    <source>
        <dbReference type="PROSITE-ProRule" id="PRU00723"/>
    </source>
</evidence>
<evidence type="ECO:0000256" key="2">
    <source>
        <dbReference type="ARBA" id="ARBA00022771"/>
    </source>
</evidence>
<dbReference type="PROSITE" id="PS00518">
    <property type="entry name" value="ZF_RING_1"/>
    <property type="match status" value="1"/>
</dbReference>
<sequence length="574" mass="64227">MPQSFRQGRAPLASGTPTRQTHGHQSTIASNRDKEDSSSSHSKRTVDSTAPSNSSSIATLPERRKDKPPGQVPCRYFNAGFCARANECSYSHDLEKVRLQKVQLKIVLKSREDTRLREEAPEKDPLLPKEYMVPGRHQKALSHWRNDYWESKILQARAHQSQQAKDNEERKSERSKINKDVKRLQNKIDPVGESSRKLTEAKKQRKTVFVKGNSEGVPIPLEAEGCPICQDEPRAIKVYGLMKNCNHVFCYDCIIGWRKTNVTNKNCPICRTRSPFILKSSVYPYTPGVILEDNNKPADGPKAAPESNKPVSGSKPKAQGVDVEDGTTGLAYSNDIGTDTTDRGKMWIGTKSSMGSDDAGDSKLLLDTNVIRNSNTLVNASITSQSASICPANHDKHSSDEDCEHGSAPGTSALQLSISDHEVLRKKRSRRKPIGDPDDPNPAKTLLLKNFLQKCKTTPCRYFCSPKNAKSVTLDHSCAHTQSNLWGAQNVGQKDDNGWGDISSKERRIPYCKYGNNCNFAHPHPEKPDEEYKYDDWERRVLGFARIRKRRGHNNQDVEDGEDVFAMNIASLPF</sequence>
<feature type="zinc finger region" description="C3H1-type" evidence="4">
    <location>
        <begin position="511"/>
        <end position="525"/>
    </location>
</feature>
<feature type="region of interest" description="Disordered" evidence="5">
    <location>
        <begin position="157"/>
        <end position="205"/>
    </location>
</feature>
<dbReference type="PROSITE" id="PS50103">
    <property type="entry name" value="ZF_C3H1"/>
    <property type="match status" value="2"/>
</dbReference>
<dbReference type="InterPro" id="IPR000571">
    <property type="entry name" value="Znf_CCCH"/>
</dbReference>
<keyword evidence="1 4" id="KW-0479">Metal-binding</keyword>
<dbReference type="Gene3D" id="3.30.40.10">
    <property type="entry name" value="Zinc/RING finger domain, C3HC4 (zinc finger)"/>
    <property type="match status" value="1"/>
</dbReference>
<dbReference type="Pfam" id="PF13639">
    <property type="entry name" value="zf-RING_2"/>
    <property type="match status" value="1"/>
</dbReference>
<feature type="domain" description="C3H1-type" evidence="7">
    <location>
        <begin position="511"/>
        <end position="525"/>
    </location>
</feature>
<evidence type="ECO:0008006" key="10">
    <source>
        <dbReference type="Google" id="ProtNLM"/>
    </source>
</evidence>
<dbReference type="InterPro" id="IPR017907">
    <property type="entry name" value="Znf_RING_CS"/>
</dbReference>
<dbReference type="SUPFAM" id="SSF90229">
    <property type="entry name" value="CCCH zinc finger"/>
    <property type="match status" value="1"/>
</dbReference>
<dbReference type="InterPro" id="IPR013083">
    <property type="entry name" value="Znf_RING/FYVE/PHD"/>
</dbReference>
<name>A0A3N4LPS7_9PEZI</name>
<evidence type="ECO:0000259" key="6">
    <source>
        <dbReference type="PROSITE" id="PS50089"/>
    </source>
</evidence>
<evidence type="ECO:0000256" key="5">
    <source>
        <dbReference type="SAM" id="MobiDB-lite"/>
    </source>
</evidence>
<feature type="region of interest" description="Disordered" evidence="5">
    <location>
        <begin position="293"/>
        <end position="336"/>
    </location>
</feature>
<keyword evidence="3 4" id="KW-0862">Zinc</keyword>
<dbReference type="Proteomes" id="UP000267821">
    <property type="component" value="Unassembled WGS sequence"/>
</dbReference>
<feature type="domain" description="C3H1-type" evidence="7">
    <location>
        <begin position="68"/>
        <end position="95"/>
    </location>
</feature>
<feature type="compositionally biased region" description="Basic and acidic residues" evidence="5">
    <location>
        <begin position="165"/>
        <end position="183"/>
    </location>
</feature>
<dbReference type="PROSITE" id="PS50089">
    <property type="entry name" value="ZF_RING_2"/>
    <property type="match status" value="1"/>
</dbReference>
<dbReference type="STRING" id="1051890.A0A3N4LPS7"/>
<proteinExistence type="predicted"/>
<feature type="compositionally biased region" description="Polar residues" evidence="5">
    <location>
        <begin position="409"/>
        <end position="418"/>
    </location>
</feature>
<dbReference type="InParanoid" id="A0A3N4LPS7"/>
<feature type="zinc finger region" description="C3H1-type" evidence="4">
    <location>
        <begin position="68"/>
        <end position="95"/>
    </location>
</feature>
<keyword evidence="9" id="KW-1185">Reference proteome</keyword>